<gene>
    <name evidence="2" type="ORF">HAND00432_LOCUS2804</name>
</gene>
<reference evidence="2" key="1">
    <citation type="submission" date="2021-01" db="EMBL/GenBank/DDBJ databases">
        <authorList>
            <person name="Corre E."/>
            <person name="Pelletier E."/>
            <person name="Niang G."/>
            <person name="Scheremetjew M."/>
            <person name="Finn R."/>
            <person name="Kale V."/>
            <person name="Holt S."/>
            <person name="Cochrane G."/>
            <person name="Meng A."/>
            <person name="Brown T."/>
            <person name="Cohen L."/>
        </authorList>
    </citation>
    <scope>NUCLEOTIDE SEQUENCE</scope>
    <source>
        <strain evidence="2">CCMP644</strain>
    </source>
</reference>
<accession>A0A7S1DH39</accession>
<proteinExistence type="predicted"/>
<dbReference type="EMBL" id="HBFX01004466">
    <property type="protein sequence ID" value="CAD8948286.1"/>
    <property type="molecule type" value="Transcribed_RNA"/>
</dbReference>
<dbReference type="AlphaFoldDB" id="A0A7S1DH39"/>
<evidence type="ECO:0000256" key="1">
    <source>
        <dbReference type="SAM" id="MobiDB-lite"/>
    </source>
</evidence>
<organism evidence="2">
    <name type="scientific">Hemiselmis andersenii</name>
    <name type="common">Cryptophyte alga</name>
    <dbReference type="NCBI Taxonomy" id="464988"/>
    <lineage>
        <taxon>Eukaryota</taxon>
        <taxon>Cryptophyceae</taxon>
        <taxon>Cryptomonadales</taxon>
        <taxon>Hemiselmidaceae</taxon>
        <taxon>Hemiselmis</taxon>
    </lineage>
</organism>
<evidence type="ECO:0000313" key="2">
    <source>
        <dbReference type="EMBL" id="CAD8948286.1"/>
    </source>
</evidence>
<name>A0A7S1DH39_HEMAN</name>
<sequence>MQMRALHHLLALTVELEKRERTPHSQEGGLPTEKVWTRECARHGHREGFIFRLAEKASVPVAVHILGLLGPMCKRLSSTSPLRAFIQTHGESLLLLSVESRKRDSILPILSSLLSIDSVWERRQRRRLQTNDFVQVEAVRGSGAWRNALIYRKTAETYEVVIQDAADEVEDCRDASSQTDPPPGEPPGLGGEGGRAGLPPPPAAWEGGYPNLSDLVKDVPPAKIRWRSRAWERLRELQQEWQHRVKAIDFNTRLTAQARETIATEKVYKAALALVQEKTFFYLYAS</sequence>
<feature type="compositionally biased region" description="Gly residues" evidence="1">
    <location>
        <begin position="187"/>
        <end position="196"/>
    </location>
</feature>
<feature type="region of interest" description="Disordered" evidence="1">
    <location>
        <begin position="169"/>
        <end position="202"/>
    </location>
</feature>
<protein>
    <submittedName>
        <fullName evidence="2">Uncharacterized protein</fullName>
    </submittedName>
</protein>